<feature type="domain" description="ABC3 transporter permease C-terminal" evidence="7">
    <location>
        <begin position="684"/>
        <end position="797"/>
    </location>
</feature>
<evidence type="ECO:0000256" key="6">
    <source>
        <dbReference type="SAM" id="Phobius"/>
    </source>
</evidence>
<feature type="domain" description="ABC3 transporter permease C-terminal" evidence="7">
    <location>
        <begin position="293"/>
        <end position="408"/>
    </location>
</feature>
<accession>D7VI18</accession>
<evidence type="ECO:0000259" key="8">
    <source>
        <dbReference type="Pfam" id="PF12704"/>
    </source>
</evidence>
<keyword evidence="10" id="KW-1185">Reference proteome</keyword>
<evidence type="ECO:0000256" key="3">
    <source>
        <dbReference type="ARBA" id="ARBA00022692"/>
    </source>
</evidence>
<dbReference type="PANTHER" id="PTHR30572">
    <property type="entry name" value="MEMBRANE COMPONENT OF TRANSPORTER-RELATED"/>
    <property type="match status" value="1"/>
</dbReference>
<dbReference type="RefSeq" id="WP_002997905.1">
    <property type="nucleotide sequence ID" value="NZ_GL379771.1"/>
</dbReference>
<evidence type="ECO:0000256" key="5">
    <source>
        <dbReference type="ARBA" id="ARBA00023136"/>
    </source>
</evidence>
<gene>
    <name evidence="9" type="ORF">HMPREF0766_10637</name>
</gene>
<comment type="subcellular location">
    <subcellularLocation>
        <location evidence="1">Cell membrane</location>
        <topology evidence="1">Multi-pass membrane protein</topology>
    </subcellularLocation>
</comment>
<reference evidence="9" key="1">
    <citation type="submission" date="2010-07" db="EMBL/GenBank/DDBJ databases">
        <authorList>
            <person name="Muzny D."/>
            <person name="Qin X."/>
            <person name="Buhay C."/>
            <person name="Dugan-Rocha S."/>
            <person name="Ding Y."/>
            <person name="Chen G."/>
            <person name="Hawes A."/>
            <person name="Holder M."/>
            <person name="Jhangiani S."/>
            <person name="Johnson A."/>
            <person name="Khan Z."/>
            <person name="Li Z."/>
            <person name="Liu W."/>
            <person name="Liu X."/>
            <person name="Perez L."/>
            <person name="Shen H."/>
            <person name="Wang Q."/>
            <person name="Watt J."/>
            <person name="Xi L."/>
            <person name="Xin Y."/>
            <person name="Zhou J."/>
            <person name="Deng J."/>
            <person name="Jiang H."/>
            <person name="Liu Y."/>
            <person name="Qu J."/>
            <person name="Song X.-Z."/>
            <person name="Zhang L."/>
            <person name="Villasana D."/>
            <person name="Johnson A."/>
            <person name="Liu J."/>
            <person name="Liyanage D."/>
            <person name="Lorensuhewa L."/>
            <person name="Robinson T."/>
            <person name="Song A."/>
            <person name="Song B.-B."/>
            <person name="Dinh H."/>
            <person name="Thornton R."/>
            <person name="Coyle M."/>
            <person name="Francisco L."/>
            <person name="Jackson L."/>
            <person name="Javaid M."/>
            <person name="Korchina V."/>
            <person name="Kovar C."/>
            <person name="Mata R."/>
            <person name="Mathew T."/>
            <person name="Ngo R."/>
            <person name="Nguyen L."/>
            <person name="Nguyen N."/>
            <person name="Okwuonu G."/>
            <person name="Ongeri F."/>
            <person name="Pham C."/>
            <person name="Simmons D."/>
            <person name="Wilczek-Boney K."/>
            <person name="Hale W."/>
            <person name="Jakkamsetti A."/>
            <person name="Pham P."/>
            <person name="Ruth R."/>
            <person name="San Lucas F."/>
            <person name="Warren J."/>
            <person name="Zhang J."/>
            <person name="Zhao Z."/>
            <person name="Zhou C."/>
            <person name="Zhu D."/>
            <person name="Lee S."/>
            <person name="Bess C."/>
            <person name="Blankenburg K."/>
            <person name="Forbes L."/>
            <person name="Fu Q."/>
            <person name="Gubbala S."/>
            <person name="Hirani K."/>
            <person name="Jayaseelan J.C."/>
            <person name="Lara F."/>
            <person name="Munidasa M."/>
            <person name="Palculict T."/>
            <person name="Patil S."/>
            <person name="Pu L.-L."/>
            <person name="Saada N."/>
            <person name="Tang L."/>
            <person name="Weissenberger G."/>
            <person name="Zhu Y."/>
            <person name="Hemphill L."/>
            <person name="Shang Y."/>
            <person name="Youmans B."/>
            <person name="Ayvaz T."/>
            <person name="Ross M."/>
            <person name="Santibanez J."/>
            <person name="Aqrawi P."/>
            <person name="Gross S."/>
            <person name="Joshi V."/>
            <person name="Fowler G."/>
            <person name="Nazareth L."/>
            <person name="Reid J."/>
            <person name="Worley K."/>
            <person name="Petrosino J."/>
            <person name="Highlander S."/>
            <person name="Gibbs R."/>
        </authorList>
    </citation>
    <scope>NUCLEOTIDE SEQUENCE [LARGE SCALE GENOMIC DNA]</scope>
    <source>
        <strain evidence="9">ATCC 33861</strain>
    </source>
</reference>
<keyword evidence="3 6" id="KW-0812">Transmembrane</keyword>
<proteinExistence type="predicted"/>
<feature type="transmembrane region" description="Helical" evidence="6">
    <location>
        <begin position="381"/>
        <end position="403"/>
    </location>
</feature>
<evidence type="ECO:0000256" key="2">
    <source>
        <dbReference type="ARBA" id="ARBA00022475"/>
    </source>
</evidence>
<comment type="caution">
    <text evidence="9">The sequence shown here is derived from an EMBL/GenBank/DDBJ whole genome shotgun (WGS) entry which is preliminary data.</text>
</comment>
<dbReference type="OrthoDB" id="1451596at2"/>
<evidence type="ECO:0000256" key="1">
    <source>
        <dbReference type="ARBA" id="ARBA00004651"/>
    </source>
</evidence>
<dbReference type="HOGENOM" id="CLU_008713_1_0_10"/>
<keyword evidence="4 6" id="KW-1133">Transmembrane helix</keyword>
<keyword evidence="2" id="KW-1003">Cell membrane</keyword>
<dbReference type="EMBL" id="ACHA02000002">
    <property type="protein sequence ID" value="EFK59720.1"/>
    <property type="molecule type" value="Genomic_DNA"/>
</dbReference>
<dbReference type="Proteomes" id="UP000006258">
    <property type="component" value="Unassembled WGS sequence"/>
</dbReference>
<keyword evidence="5 6" id="KW-0472">Membrane</keyword>
<feature type="transmembrane region" description="Helical" evidence="6">
    <location>
        <begin position="287"/>
        <end position="309"/>
    </location>
</feature>
<feature type="domain" description="MacB-like periplasmic core" evidence="8">
    <location>
        <begin position="20"/>
        <end position="242"/>
    </location>
</feature>
<feature type="transmembrane region" description="Helical" evidence="6">
    <location>
        <begin position="765"/>
        <end position="785"/>
    </location>
</feature>
<dbReference type="InterPro" id="IPR025857">
    <property type="entry name" value="MacB_PCD"/>
</dbReference>
<evidence type="ECO:0000313" key="9">
    <source>
        <dbReference type="EMBL" id="EFK59720.1"/>
    </source>
</evidence>
<evidence type="ECO:0000256" key="4">
    <source>
        <dbReference type="ARBA" id="ARBA00022989"/>
    </source>
</evidence>
<dbReference type="GO" id="GO:0005886">
    <property type="term" value="C:plasma membrane"/>
    <property type="evidence" value="ECO:0007669"/>
    <property type="project" value="UniProtKB-SubCell"/>
</dbReference>
<dbReference type="GeneID" id="95429124"/>
<protein>
    <submittedName>
        <fullName evidence="9">Efflux ABC transporter, permease protein</fullName>
    </submittedName>
</protein>
<dbReference type="Pfam" id="PF02687">
    <property type="entry name" value="FtsX"/>
    <property type="match status" value="2"/>
</dbReference>
<sequence length="804" mass="91792">MNWLSIKLAFRQLWRQKLFTVLNVLGLAIGIAGCFSIARIIDYELKFDRNHQDLDQIYQIMSHSRYEGVSNNFGGVPLPLSSYLEDQRSEIELAVPVYVRYFYNVNTEKNKEDSTSPTLLVSTNGSYFDLVGYKWLAGNKGNVLKSPNEVVLTASRAAYYFKDADPQQVIGKVLVYNDSLLYTVTGVVRDLDYPSSFEGKEFFPIPEKELKSTDWNARNSNHQLFVKVNSENKKQRLLQAINKKLDKETKELKNKYKYEGWFELLPLKDKHFTPSANNGAHSINRSVLYVLLSIAIFLIVLACINYINLTTAQLPKRAKQIGIQKSLGASSYKIMQIFFTETFVTLVCAIVIAIPLSLFFNHTFKDIIPTDIADFLSAGEITGFIIVFIVVLTLINGIYPAWLSTRVNTVKILKSSLGEGRKKIWLRKVLIIFQFTISQLFVICTIIIGQQLHYALNANLGFDHDAVIIQEIPYRLSKKDLTNPRTYAEALKKHSEFASVALGHTPFSSSMWGNTYYRMVDTTKIQTQINLKFIDETYLDLYKLKILAGSNFIDRSDSSRHIIINEKAVQSYGFDSPQEAVGQLLKDGSDKDIRIIGVVNDFNQFDFRSTVGPIAFYYGKPDNLLSISIKLSSANKGEWESAIKVMKKEWKNSYPDQTFQYKFYEQQIEDMYEDDRRTAKLINISATITLFISCLGLFGLITLTSYQRTKEIGIRKILGAKNKQLFILLTKDFIWLVLIASVIATPIALYFMRKWLEDFSFRISISPWVFILASIAGILIAYITTSIQAIRAIRRNPANSLRDE</sequence>
<feature type="transmembrane region" description="Helical" evidence="6">
    <location>
        <begin position="424"/>
        <end position="448"/>
    </location>
</feature>
<evidence type="ECO:0000313" key="10">
    <source>
        <dbReference type="Proteomes" id="UP000006258"/>
    </source>
</evidence>
<evidence type="ECO:0000259" key="7">
    <source>
        <dbReference type="Pfam" id="PF02687"/>
    </source>
</evidence>
<dbReference type="InterPro" id="IPR050250">
    <property type="entry name" value="Macrolide_Exporter_MacB"/>
</dbReference>
<dbReference type="InterPro" id="IPR003838">
    <property type="entry name" value="ABC3_permease_C"/>
</dbReference>
<feature type="domain" description="MacB-like periplasmic core" evidence="8">
    <location>
        <begin position="440"/>
        <end position="615"/>
    </location>
</feature>
<feature type="transmembrane region" description="Helical" evidence="6">
    <location>
        <begin position="21"/>
        <end position="41"/>
    </location>
</feature>
<dbReference type="PANTHER" id="PTHR30572:SF18">
    <property type="entry name" value="ABC-TYPE MACROLIDE FAMILY EXPORT SYSTEM PERMEASE COMPONENT 2"/>
    <property type="match status" value="1"/>
</dbReference>
<feature type="transmembrane region" description="Helical" evidence="6">
    <location>
        <begin position="681"/>
        <end position="706"/>
    </location>
</feature>
<dbReference type="GO" id="GO:0022857">
    <property type="term" value="F:transmembrane transporter activity"/>
    <property type="evidence" value="ECO:0007669"/>
    <property type="project" value="TreeGrafter"/>
</dbReference>
<dbReference type="STRING" id="525373.HMPREF0766_10637"/>
<dbReference type="AlphaFoldDB" id="D7VI18"/>
<name>D7VI18_SPHSI</name>
<dbReference type="PROSITE" id="PS51257">
    <property type="entry name" value="PROKAR_LIPOPROTEIN"/>
    <property type="match status" value="1"/>
</dbReference>
<dbReference type="Pfam" id="PF12704">
    <property type="entry name" value="MacB_PCD"/>
    <property type="match status" value="2"/>
</dbReference>
<organism evidence="9 10">
    <name type="scientific">Sphingobacterium spiritivorum ATCC 33861</name>
    <dbReference type="NCBI Taxonomy" id="525373"/>
    <lineage>
        <taxon>Bacteria</taxon>
        <taxon>Pseudomonadati</taxon>
        <taxon>Bacteroidota</taxon>
        <taxon>Sphingobacteriia</taxon>
        <taxon>Sphingobacteriales</taxon>
        <taxon>Sphingobacteriaceae</taxon>
        <taxon>Sphingobacterium</taxon>
    </lineage>
</organism>
<dbReference type="eggNOG" id="COG0577">
    <property type="taxonomic scope" value="Bacteria"/>
</dbReference>
<feature type="transmembrane region" description="Helical" evidence="6">
    <location>
        <begin position="337"/>
        <end position="361"/>
    </location>
</feature>
<feature type="transmembrane region" description="Helical" evidence="6">
    <location>
        <begin position="733"/>
        <end position="753"/>
    </location>
</feature>